<reference evidence="3 4" key="1">
    <citation type="submission" date="2019-10" db="EMBL/GenBank/DDBJ databases">
        <authorList>
            <person name="Palmer J.M."/>
        </authorList>
    </citation>
    <scope>NUCLEOTIDE SEQUENCE [LARGE SCALE GENOMIC DNA]</scope>
    <source>
        <strain evidence="3 4">TWF718</strain>
    </source>
</reference>
<evidence type="ECO:0000256" key="2">
    <source>
        <dbReference type="SAM" id="MobiDB-lite"/>
    </source>
</evidence>
<evidence type="ECO:0000313" key="3">
    <source>
        <dbReference type="EMBL" id="KAK6357594.1"/>
    </source>
</evidence>
<protein>
    <submittedName>
        <fullName evidence="3">Uncharacterized protein</fullName>
    </submittedName>
</protein>
<evidence type="ECO:0000256" key="1">
    <source>
        <dbReference type="SAM" id="Coils"/>
    </source>
</evidence>
<dbReference type="Pfam" id="PF14441">
    <property type="entry name" value="OTT_1508_deam"/>
    <property type="match status" value="1"/>
</dbReference>
<feature type="region of interest" description="Disordered" evidence="2">
    <location>
        <begin position="91"/>
        <end position="116"/>
    </location>
</feature>
<feature type="compositionally biased region" description="Basic and acidic residues" evidence="2">
    <location>
        <begin position="739"/>
        <end position="752"/>
    </location>
</feature>
<feature type="region of interest" description="Disordered" evidence="2">
    <location>
        <begin position="363"/>
        <end position="388"/>
    </location>
</feature>
<dbReference type="AlphaFoldDB" id="A0AAN8NEK2"/>
<feature type="coiled-coil region" evidence="1">
    <location>
        <begin position="321"/>
        <end position="348"/>
    </location>
</feature>
<feature type="compositionally biased region" description="Low complexity" evidence="2">
    <location>
        <begin position="102"/>
        <end position="112"/>
    </location>
</feature>
<comment type="caution">
    <text evidence="3">The sequence shown here is derived from an EMBL/GenBank/DDBJ whole genome shotgun (WGS) entry which is preliminary data.</text>
</comment>
<feature type="region of interest" description="Disordered" evidence="2">
    <location>
        <begin position="722"/>
        <end position="752"/>
    </location>
</feature>
<proteinExistence type="predicted"/>
<feature type="region of interest" description="Disordered" evidence="2">
    <location>
        <begin position="463"/>
        <end position="483"/>
    </location>
</feature>
<feature type="compositionally biased region" description="Polar residues" evidence="2">
    <location>
        <begin position="471"/>
        <end position="483"/>
    </location>
</feature>
<name>A0AAN8NEK2_9PEZI</name>
<keyword evidence="4" id="KW-1185">Reference proteome</keyword>
<sequence>MDDFESARSRFFTECQIIAHMHSDASRGLRKNAIEHVRGLYLSLRAGLANNNEVNRLLDHLAFLLVQKRGGDCVALALVGLTKDKIDIVAQPSSDDNRDQTASPASSPASSSTKPLKVKIAANQRSEDFRANISSISQHAQKIFDFVKESSNIYPGDPRRTEIFTELLMLQLDYSSNKLFSRATQLKRFTDKVEGFQLPLSASLEKPKTQDEFSIPPVLDGEGRDPGAPVLIHVYQTFGRTNDSSGLPPVDDMLKLSEHNFDHWTTIFLWFLNKIRTECSRLHSQCSKSRPDRGKQIANTSDYLRIMEQLVSKSQLFREWVEIVTRNLEDQEKQLKKEEEGRSRESLREMARLQQPEEVAVEYTPEPDATETAAFPRKNTPDSPLVPAPEERRRMRDIVRTTAKKAIPKTISKMFNRLTISRRRPKTHVRDIFAGPSQLFPGGNERREHEDASALGGRLDEEQFHPGHQGIDNSTPAYKSTPKRFSQNSFADSFLEEDRGQDGYDDEVETLAVAAQSTAFTMLWLVSQHVRAIKFILHSRQVLGLVRTRDFNFEVLPYNDNQQGVRPCEPLRQTLGRLLSPIGPRDTDEGSRVKRFLAKAEPFRSDKPGSGFLLALDAENPTVTAPIHCELILLSHLQQLKGGTEYPYPYIGISKPPCLTCEAILLYGTGFTAVTQVGHTHAYVSNIPEGIPKPDQRSLFGFINKLAKAVCQDFYVQQRRESKDSHYISQGSPGSSDTDFDRLPAIEERLEE</sequence>
<accession>A0AAN8NEK2</accession>
<dbReference type="InterPro" id="IPR027796">
    <property type="entry name" value="OTT_1508_deam-like"/>
</dbReference>
<keyword evidence="1" id="KW-0175">Coiled coil</keyword>
<organism evidence="3 4">
    <name type="scientific">Orbilia javanica</name>
    <dbReference type="NCBI Taxonomy" id="47235"/>
    <lineage>
        <taxon>Eukaryota</taxon>
        <taxon>Fungi</taxon>
        <taxon>Dikarya</taxon>
        <taxon>Ascomycota</taxon>
        <taxon>Pezizomycotina</taxon>
        <taxon>Orbiliomycetes</taxon>
        <taxon>Orbiliales</taxon>
        <taxon>Orbiliaceae</taxon>
        <taxon>Orbilia</taxon>
    </lineage>
</organism>
<feature type="compositionally biased region" description="Polar residues" evidence="2">
    <location>
        <begin position="727"/>
        <end position="737"/>
    </location>
</feature>
<evidence type="ECO:0000313" key="4">
    <source>
        <dbReference type="Proteomes" id="UP001313282"/>
    </source>
</evidence>
<dbReference type="Proteomes" id="UP001313282">
    <property type="component" value="Unassembled WGS sequence"/>
</dbReference>
<gene>
    <name evidence="3" type="ORF">TWF718_001902</name>
</gene>
<dbReference type="EMBL" id="JAVHNR010000001">
    <property type="protein sequence ID" value="KAK6357594.1"/>
    <property type="molecule type" value="Genomic_DNA"/>
</dbReference>